<evidence type="ECO:0000313" key="2">
    <source>
        <dbReference type="EMBL" id="PXY82715.1"/>
    </source>
</evidence>
<evidence type="ECO:0000256" key="1">
    <source>
        <dbReference type="SAM" id="Phobius"/>
    </source>
</evidence>
<feature type="transmembrane region" description="Helical" evidence="1">
    <location>
        <begin position="21"/>
        <end position="44"/>
    </location>
</feature>
<gene>
    <name evidence="2" type="ORF">DKK75_03040</name>
</gene>
<dbReference type="OrthoDB" id="3231409at2"/>
<evidence type="ECO:0000313" key="3">
    <source>
        <dbReference type="Proteomes" id="UP000247744"/>
    </source>
</evidence>
<feature type="transmembrane region" description="Helical" evidence="1">
    <location>
        <begin position="211"/>
        <end position="235"/>
    </location>
</feature>
<protein>
    <submittedName>
        <fullName evidence="2">Uncharacterized protein</fullName>
    </submittedName>
</protein>
<reference evidence="2 3" key="1">
    <citation type="submission" date="2018-05" db="EMBL/GenBank/DDBJ databases">
        <title>Reference genomes for bee gut microbiota database.</title>
        <authorList>
            <person name="Ellegaard K.M."/>
        </authorList>
    </citation>
    <scope>NUCLEOTIDE SEQUENCE [LARGE SCALE GENOMIC DNA]</scope>
    <source>
        <strain evidence="2 3">ESL0200</strain>
    </source>
</reference>
<proteinExistence type="predicted"/>
<keyword evidence="1" id="KW-0472">Membrane</keyword>
<feature type="transmembrane region" description="Helical" evidence="1">
    <location>
        <begin position="172"/>
        <end position="191"/>
    </location>
</feature>
<comment type="caution">
    <text evidence="2">The sequence shown here is derived from an EMBL/GenBank/DDBJ whole genome shotgun (WGS) entry which is preliminary data.</text>
</comment>
<keyword evidence="1" id="KW-0812">Transmembrane</keyword>
<keyword evidence="1" id="KW-1133">Transmembrane helix</keyword>
<sequence>MKAIAKQIRLDMQRCSGGAGGCWSCMLLFIAAPLAGIILKGVLVVTGHNQDGNLDLVNGMVTGSCVATAAVAQIQLFIDFYSPAARLNGIVSISRGHQVLGRYSAIVLMVLAQCCCFAIYFRIAGGLPWKGSDPWQAVTLFTLAIFMFEMLLFALAAPLFYWLDPVKALRALLVLFAFIALIGIVLAWLPLDWGALMTKLGRFLIGDLWKPVALSLAIVLLANLVSGAVSSRVYARREID</sequence>
<dbReference type="RefSeq" id="WP_110451987.1">
    <property type="nucleotide sequence ID" value="NZ_QGLL01000006.1"/>
</dbReference>
<name>A0A318MQ20_9BIFI</name>
<dbReference type="EMBL" id="QGLL01000006">
    <property type="protein sequence ID" value="PXY82715.1"/>
    <property type="molecule type" value="Genomic_DNA"/>
</dbReference>
<feature type="transmembrane region" description="Helical" evidence="1">
    <location>
        <begin position="56"/>
        <end position="78"/>
    </location>
</feature>
<feature type="transmembrane region" description="Helical" evidence="1">
    <location>
        <begin position="135"/>
        <end position="160"/>
    </location>
</feature>
<dbReference type="Proteomes" id="UP000247744">
    <property type="component" value="Unassembled WGS sequence"/>
</dbReference>
<dbReference type="AlphaFoldDB" id="A0A318MQ20"/>
<feature type="transmembrane region" description="Helical" evidence="1">
    <location>
        <begin position="99"/>
        <end position="123"/>
    </location>
</feature>
<accession>A0A318MQ20</accession>
<organism evidence="2 3">
    <name type="scientific">Bifidobacterium asteroides</name>
    <dbReference type="NCBI Taxonomy" id="1684"/>
    <lineage>
        <taxon>Bacteria</taxon>
        <taxon>Bacillati</taxon>
        <taxon>Actinomycetota</taxon>
        <taxon>Actinomycetes</taxon>
        <taxon>Bifidobacteriales</taxon>
        <taxon>Bifidobacteriaceae</taxon>
        <taxon>Bifidobacterium</taxon>
    </lineage>
</organism>